<evidence type="ECO:0000313" key="8">
    <source>
        <dbReference type="Proteomes" id="UP000290365"/>
    </source>
</evidence>
<gene>
    <name evidence="7" type="ORF">EPA93_26245</name>
</gene>
<evidence type="ECO:0000313" key="7">
    <source>
        <dbReference type="EMBL" id="QBD79298.1"/>
    </source>
</evidence>
<dbReference type="PANTHER" id="PTHR44154:SF1">
    <property type="entry name" value="QUINONE OXIDOREDUCTASE"/>
    <property type="match status" value="1"/>
</dbReference>
<keyword evidence="8" id="KW-1185">Reference proteome</keyword>
<feature type="domain" description="Enoyl reductase (ER)" evidence="6">
    <location>
        <begin position="15"/>
        <end position="326"/>
    </location>
</feature>
<dbReference type="PANTHER" id="PTHR44154">
    <property type="entry name" value="QUINONE OXIDOREDUCTASE"/>
    <property type="match status" value="1"/>
</dbReference>
<dbReference type="InterPro" id="IPR020843">
    <property type="entry name" value="ER"/>
</dbReference>
<organism evidence="7 8">
    <name type="scientific">Ktedonosporobacter rubrisoli</name>
    <dbReference type="NCBI Taxonomy" id="2509675"/>
    <lineage>
        <taxon>Bacteria</taxon>
        <taxon>Bacillati</taxon>
        <taxon>Chloroflexota</taxon>
        <taxon>Ktedonobacteria</taxon>
        <taxon>Ktedonobacterales</taxon>
        <taxon>Ktedonosporobacteraceae</taxon>
        <taxon>Ktedonosporobacter</taxon>
    </lineage>
</organism>
<dbReference type="Pfam" id="PF08240">
    <property type="entry name" value="ADH_N"/>
    <property type="match status" value="1"/>
</dbReference>
<dbReference type="InterPro" id="IPR013154">
    <property type="entry name" value="ADH-like_N"/>
</dbReference>
<evidence type="ECO:0000256" key="5">
    <source>
        <dbReference type="ARBA" id="ARBA00022884"/>
    </source>
</evidence>
<keyword evidence="4" id="KW-0521">NADP</keyword>
<protein>
    <submittedName>
        <fullName evidence="7">NADP-dependent oxidoreductase</fullName>
    </submittedName>
</protein>
<dbReference type="GO" id="GO:0016491">
    <property type="term" value="F:oxidoreductase activity"/>
    <property type="evidence" value="ECO:0007669"/>
    <property type="project" value="InterPro"/>
</dbReference>
<dbReference type="OrthoDB" id="9792162at2"/>
<dbReference type="GO" id="GO:0008270">
    <property type="term" value="F:zinc ion binding"/>
    <property type="evidence" value="ECO:0007669"/>
    <property type="project" value="InterPro"/>
</dbReference>
<dbReference type="InterPro" id="IPR051603">
    <property type="entry name" value="Zinc-ADH_QOR/CCCR"/>
</dbReference>
<sequence length="330" mass="35307">MMTQTMRAIRVHHYGDPEVLQVERVPRPEPEKGELLIRVHAAGVLPMEYFIRKGHLPGILPKSFPYTPGTAFAGVIEKLGPDVTGWEVGQAICGRAPNGTYAEYTTVQAHPPALAPDTVGYRNTAGISPLALKPETLSFAEAATLSGGATTAWTALFEDGNLQAGQRALIHAAAGGVGLFATQFARWKGAQVIGTASTANLDFVSSLGAETVIDYTTTPLEEVAHDVDFVLDTVGGETLQRSLRVLKRGGTLVTVMEPAPVELAEQLGVHAIKNAVFPTSEHLQRIIQLIDEGHVKPTIRQIFSLDEAPLAHALCETGHGRGRIVLHIAD</sequence>
<dbReference type="InterPro" id="IPR002364">
    <property type="entry name" value="Quin_OxRdtase/zeta-crystal_CS"/>
</dbReference>
<dbReference type="InterPro" id="IPR036291">
    <property type="entry name" value="NAD(P)-bd_dom_sf"/>
</dbReference>
<evidence type="ECO:0000256" key="2">
    <source>
        <dbReference type="ARBA" id="ARBA00011881"/>
    </source>
</evidence>
<dbReference type="CDD" id="cd05289">
    <property type="entry name" value="MDR_like_2"/>
    <property type="match status" value="1"/>
</dbReference>
<dbReference type="GO" id="GO:0003723">
    <property type="term" value="F:RNA binding"/>
    <property type="evidence" value="ECO:0007669"/>
    <property type="project" value="UniProtKB-KW"/>
</dbReference>
<proteinExistence type="predicted"/>
<dbReference type="KEGG" id="kbs:EPA93_26245"/>
<keyword evidence="3" id="KW-0963">Cytoplasm</keyword>
<comment type="subunit">
    <text evidence="2">Homotetramer.</text>
</comment>
<dbReference type="SUPFAM" id="SSF50129">
    <property type="entry name" value="GroES-like"/>
    <property type="match status" value="1"/>
</dbReference>
<name>A0A4P6JUH8_KTERU</name>
<dbReference type="InterPro" id="IPR011032">
    <property type="entry name" value="GroES-like_sf"/>
</dbReference>
<keyword evidence="5" id="KW-0694">RNA-binding</keyword>
<dbReference type="SMART" id="SM00829">
    <property type="entry name" value="PKS_ER"/>
    <property type="match status" value="1"/>
</dbReference>
<dbReference type="Gene3D" id="3.90.180.10">
    <property type="entry name" value="Medium-chain alcohol dehydrogenases, catalytic domain"/>
    <property type="match status" value="1"/>
</dbReference>
<dbReference type="EMBL" id="CP035758">
    <property type="protein sequence ID" value="QBD79298.1"/>
    <property type="molecule type" value="Genomic_DNA"/>
</dbReference>
<dbReference type="AlphaFoldDB" id="A0A4P6JUH8"/>
<reference evidence="7 8" key="1">
    <citation type="submission" date="2019-01" db="EMBL/GenBank/DDBJ databases">
        <title>Ktedonosporobacter rubrisoli SCAWS-G2.</title>
        <authorList>
            <person name="Huang Y."/>
            <person name="Yan B."/>
        </authorList>
    </citation>
    <scope>NUCLEOTIDE SEQUENCE [LARGE SCALE GENOMIC DNA]</scope>
    <source>
        <strain evidence="7 8">SCAWS-G2</strain>
    </source>
</reference>
<dbReference type="Pfam" id="PF13602">
    <property type="entry name" value="ADH_zinc_N_2"/>
    <property type="match status" value="1"/>
</dbReference>
<evidence type="ECO:0000256" key="1">
    <source>
        <dbReference type="ARBA" id="ARBA00004496"/>
    </source>
</evidence>
<evidence type="ECO:0000256" key="3">
    <source>
        <dbReference type="ARBA" id="ARBA00022490"/>
    </source>
</evidence>
<dbReference type="Proteomes" id="UP000290365">
    <property type="component" value="Chromosome"/>
</dbReference>
<dbReference type="GO" id="GO:0005737">
    <property type="term" value="C:cytoplasm"/>
    <property type="evidence" value="ECO:0007669"/>
    <property type="project" value="UniProtKB-SubCell"/>
</dbReference>
<comment type="subcellular location">
    <subcellularLocation>
        <location evidence="1">Cytoplasm</location>
    </subcellularLocation>
</comment>
<evidence type="ECO:0000259" key="6">
    <source>
        <dbReference type="SMART" id="SM00829"/>
    </source>
</evidence>
<accession>A0A4P6JUH8</accession>
<dbReference type="Gene3D" id="3.40.50.720">
    <property type="entry name" value="NAD(P)-binding Rossmann-like Domain"/>
    <property type="match status" value="1"/>
</dbReference>
<evidence type="ECO:0000256" key="4">
    <source>
        <dbReference type="ARBA" id="ARBA00022857"/>
    </source>
</evidence>
<dbReference type="SUPFAM" id="SSF51735">
    <property type="entry name" value="NAD(P)-binding Rossmann-fold domains"/>
    <property type="match status" value="1"/>
</dbReference>
<dbReference type="PROSITE" id="PS01162">
    <property type="entry name" value="QOR_ZETA_CRYSTAL"/>
    <property type="match status" value="1"/>
</dbReference>